<gene>
    <name evidence="2" type="ORF">VNO80_04359</name>
</gene>
<protein>
    <submittedName>
        <fullName evidence="2">Uncharacterized protein</fullName>
    </submittedName>
</protein>
<keyword evidence="1" id="KW-0472">Membrane</keyword>
<comment type="caution">
    <text evidence="2">The sequence shown here is derived from an EMBL/GenBank/DDBJ whole genome shotgun (WGS) entry which is preliminary data.</text>
</comment>
<name>A0AAN9NUR4_PHACN</name>
<organism evidence="2 3">
    <name type="scientific">Phaseolus coccineus</name>
    <name type="common">Scarlet runner bean</name>
    <name type="synonym">Phaseolus multiflorus</name>
    <dbReference type="NCBI Taxonomy" id="3886"/>
    <lineage>
        <taxon>Eukaryota</taxon>
        <taxon>Viridiplantae</taxon>
        <taxon>Streptophyta</taxon>
        <taxon>Embryophyta</taxon>
        <taxon>Tracheophyta</taxon>
        <taxon>Spermatophyta</taxon>
        <taxon>Magnoliopsida</taxon>
        <taxon>eudicotyledons</taxon>
        <taxon>Gunneridae</taxon>
        <taxon>Pentapetalae</taxon>
        <taxon>rosids</taxon>
        <taxon>fabids</taxon>
        <taxon>Fabales</taxon>
        <taxon>Fabaceae</taxon>
        <taxon>Papilionoideae</taxon>
        <taxon>50 kb inversion clade</taxon>
        <taxon>NPAAA clade</taxon>
        <taxon>indigoferoid/millettioid clade</taxon>
        <taxon>Phaseoleae</taxon>
        <taxon>Phaseolus</taxon>
    </lineage>
</organism>
<dbReference type="Proteomes" id="UP001374584">
    <property type="component" value="Unassembled WGS sequence"/>
</dbReference>
<dbReference type="AlphaFoldDB" id="A0AAN9NUR4"/>
<keyword evidence="1" id="KW-0812">Transmembrane</keyword>
<keyword evidence="3" id="KW-1185">Reference proteome</keyword>
<dbReference type="EMBL" id="JAYMYR010000002">
    <property type="protein sequence ID" value="KAK7378910.1"/>
    <property type="molecule type" value="Genomic_DNA"/>
</dbReference>
<keyword evidence="1" id="KW-1133">Transmembrane helix</keyword>
<reference evidence="2 3" key="1">
    <citation type="submission" date="2024-01" db="EMBL/GenBank/DDBJ databases">
        <title>The genomes of 5 underutilized Papilionoideae crops provide insights into root nodulation and disease resistanc.</title>
        <authorList>
            <person name="Jiang F."/>
        </authorList>
    </citation>
    <scope>NUCLEOTIDE SEQUENCE [LARGE SCALE GENOMIC DNA]</scope>
    <source>
        <strain evidence="2">JINMINGXINNONG_FW02</strain>
        <tissue evidence="2">Leaves</tissue>
    </source>
</reference>
<evidence type="ECO:0000313" key="2">
    <source>
        <dbReference type="EMBL" id="KAK7378910.1"/>
    </source>
</evidence>
<accession>A0AAN9NUR4</accession>
<evidence type="ECO:0000256" key="1">
    <source>
        <dbReference type="SAM" id="Phobius"/>
    </source>
</evidence>
<sequence>MSSGNITLVSTRLNFNVRIRSGCYTSLYNLHILFIHQFAFRLLLVALNFMLCYSCFMSGTIPSKMYKISRKI</sequence>
<proteinExistence type="predicted"/>
<evidence type="ECO:0000313" key="3">
    <source>
        <dbReference type="Proteomes" id="UP001374584"/>
    </source>
</evidence>
<feature type="transmembrane region" description="Helical" evidence="1">
    <location>
        <begin position="38"/>
        <end position="61"/>
    </location>
</feature>